<reference evidence="1 2" key="1">
    <citation type="submission" date="2016-10" db="EMBL/GenBank/DDBJ databases">
        <authorList>
            <person name="de Groot N.N."/>
        </authorList>
    </citation>
    <scope>NUCLEOTIDE SEQUENCE [LARGE SCALE GENOMIC DNA]</scope>
    <source>
        <strain evidence="1 2">CPCC 201354</strain>
    </source>
</reference>
<dbReference type="AlphaFoldDB" id="A0A1G8LAN3"/>
<name>A0A1G8LAN3_9ACTN</name>
<proteinExistence type="predicted"/>
<accession>A0A1G8LAN3</accession>
<protein>
    <submittedName>
        <fullName evidence="1">Putative transposase of IS4/5 family</fullName>
    </submittedName>
</protein>
<dbReference type="RefSeq" id="WP_176955781.1">
    <property type="nucleotide sequence ID" value="NZ_FNCN01000063.1"/>
</dbReference>
<evidence type="ECO:0000313" key="2">
    <source>
        <dbReference type="Proteomes" id="UP000198923"/>
    </source>
</evidence>
<gene>
    <name evidence="1" type="ORF">SAMN05421505_16315</name>
</gene>
<organism evidence="1 2">
    <name type="scientific">Sinosporangium album</name>
    <dbReference type="NCBI Taxonomy" id="504805"/>
    <lineage>
        <taxon>Bacteria</taxon>
        <taxon>Bacillati</taxon>
        <taxon>Actinomycetota</taxon>
        <taxon>Actinomycetes</taxon>
        <taxon>Streptosporangiales</taxon>
        <taxon>Streptosporangiaceae</taxon>
        <taxon>Sinosporangium</taxon>
    </lineage>
</organism>
<dbReference type="PANTHER" id="PTHR30007">
    <property type="entry name" value="PHP DOMAIN PROTEIN"/>
    <property type="match status" value="1"/>
</dbReference>
<evidence type="ECO:0000313" key="1">
    <source>
        <dbReference type="EMBL" id="SDI52557.1"/>
    </source>
</evidence>
<dbReference type="STRING" id="504805.SAMN05421505_16315"/>
<keyword evidence="2" id="KW-1185">Reference proteome</keyword>
<dbReference type="EMBL" id="FNCN01000063">
    <property type="protein sequence ID" value="SDI52557.1"/>
    <property type="molecule type" value="Genomic_DNA"/>
</dbReference>
<dbReference type="Proteomes" id="UP000198923">
    <property type="component" value="Unassembled WGS sequence"/>
</dbReference>
<dbReference type="PANTHER" id="PTHR30007:SF0">
    <property type="entry name" value="TRANSPOSASE"/>
    <property type="match status" value="1"/>
</dbReference>
<sequence length="134" mass="15130">MDAIASCVWWLLPYDLPPWQTVYDYWRHWRDENCWEAITAGLHEQERILQGRCTSPSAGVIDSQGMKGTERGGLHRCGGAKKVSRVKRHLLLDTLGPVPDIRVSPASVDDREAAVPLRTWARSGALRREVPRDG</sequence>